<dbReference type="SUPFAM" id="SSF55729">
    <property type="entry name" value="Acyl-CoA N-acyltransferases (Nat)"/>
    <property type="match status" value="1"/>
</dbReference>
<dbReference type="InterPro" id="IPR051531">
    <property type="entry name" value="N-acetyltransferase"/>
</dbReference>
<dbReference type="Pfam" id="PF13302">
    <property type="entry name" value="Acetyltransf_3"/>
    <property type="match status" value="1"/>
</dbReference>
<protein>
    <submittedName>
        <fullName evidence="2">GNAT family N-acetyltransferase</fullName>
    </submittedName>
</protein>
<evidence type="ECO:0000313" key="3">
    <source>
        <dbReference type="Proteomes" id="UP000308530"/>
    </source>
</evidence>
<dbReference type="InterPro" id="IPR000182">
    <property type="entry name" value="GNAT_dom"/>
</dbReference>
<accession>A0ABX6QJM7</accession>
<dbReference type="RefSeq" id="WP_138287044.1">
    <property type="nucleotide sequence ID" value="NZ_CP058350.1"/>
</dbReference>
<dbReference type="PANTHER" id="PTHR43792">
    <property type="entry name" value="GNAT FAMILY, PUTATIVE (AFU_ORTHOLOGUE AFUA_3G00765)-RELATED-RELATED"/>
    <property type="match status" value="1"/>
</dbReference>
<proteinExistence type="predicted"/>
<dbReference type="PROSITE" id="PS51186">
    <property type="entry name" value="GNAT"/>
    <property type="match status" value="1"/>
</dbReference>
<feature type="domain" description="N-acetyltransferase" evidence="1">
    <location>
        <begin position="26"/>
        <end position="174"/>
    </location>
</feature>
<dbReference type="EMBL" id="CP058350">
    <property type="protein sequence ID" value="QLF68753.1"/>
    <property type="molecule type" value="Genomic_DNA"/>
</dbReference>
<reference evidence="2 3" key="1">
    <citation type="submission" date="2020-06" db="EMBL/GenBank/DDBJ databases">
        <title>Genome sequence of Rhizobium sp strain ADMK78.</title>
        <authorList>
            <person name="Rahi P."/>
        </authorList>
    </citation>
    <scope>NUCLEOTIDE SEQUENCE [LARGE SCALE GENOMIC DNA]</scope>
    <source>
        <strain evidence="2 3">ADMK78</strain>
    </source>
</reference>
<sequence>MMALGKIRPEGPNYPGPCPEIETKRLRLRPVRMGDADAIAFSLIDFEVARMLTRVPAPFHRQDAVDWLNGLDSRKSAWPFAITTDDDVMIGNVSLELLHGQWHLGYWLNRFYWGKGLMSEAVEAVLERAFMRMPEVKIHSGAFAENSASLRIQEKLGFAILGCRNVFPLSRNATAPLIETSIDQAGFASRKKV</sequence>
<dbReference type="Gene3D" id="3.40.630.30">
    <property type="match status" value="1"/>
</dbReference>
<gene>
    <name evidence="2" type="ORF">FE840_003860</name>
</gene>
<dbReference type="InterPro" id="IPR016181">
    <property type="entry name" value="Acyl_CoA_acyltransferase"/>
</dbReference>
<organism evidence="2 3">
    <name type="scientific">Peteryoungia desertarenae</name>
    <dbReference type="NCBI Taxonomy" id="1813451"/>
    <lineage>
        <taxon>Bacteria</taxon>
        <taxon>Pseudomonadati</taxon>
        <taxon>Pseudomonadota</taxon>
        <taxon>Alphaproteobacteria</taxon>
        <taxon>Hyphomicrobiales</taxon>
        <taxon>Rhizobiaceae</taxon>
        <taxon>Peteryoungia</taxon>
    </lineage>
</organism>
<evidence type="ECO:0000259" key="1">
    <source>
        <dbReference type="PROSITE" id="PS51186"/>
    </source>
</evidence>
<dbReference type="Proteomes" id="UP000308530">
    <property type="component" value="Chromosome"/>
</dbReference>
<name>A0ABX6QJM7_9HYPH</name>
<keyword evidence="3" id="KW-1185">Reference proteome</keyword>
<evidence type="ECO:0000313" key="2">
    <source>
        <dbReference type="EMBL" id="QLF68753.1"/>
    </source>
</evidence>